<dbReference type="EMBL" id="CAJNOK010020811">
    <property type="protein sequence ID" value="CAF1322288.1"/>
    <property type="molecule type" value="Genomic_DNA"/>
</dbReference>
<evidence type="ECO:0000313" key="1">
    <source>
        <dbReference type="EMBL" id="CAF1322288.1"/>
    </source>
</evidence>
<evidence type="ECO:0000313" key="3">
    <source>
        <dbReference type="Proteomes" id="UP000677228"/>
    </source>
</evidence>
<accession>A0A8S2EX48</accession>
<sequence>SQGSIHSAQLPRLSSDNIYGDEVSKTKVCDQHLHMFVEHSIRFVPNDFQSTNKHFLHSITYLIDTLSDKTSEYNFCLQISLLLSKCINDLYQRHLQSTLAWHIWSKCSQQFIVILNRIVIFNHEQYQQQD</sequence>
<comment type="caution">
    <text evidence="1">The sequence shown here is derived from an EMBL/GenBank/DDBJ whole genome shotgun (WGS) entry which is preliminary data.</text>
</comment>
<dbReference type="Proteomes" id="UP000677228">
    <property type="component" value="Unassembled WGS sequence"/>
</dbReference>
<evidence type="ECO:0000313" key="2">
    <source>
        <dbReference type="EMBL" id="CAF4132689.1"/>
    </source>
</evidence>
<proteinExistence type="predicted"/>
<feature type="non-terminal residue" evidence="1">
    <location>
        <position position="1"/>
    </location>
</feature>
<dbReference type="EMBL" id="CAJOBA010042417">
    <property type="protein sequence ID" value="CAF4132689.1"/>
    <property type="molecule type" value="Genomic_DNA"/>
</dbReference>
<dbReference type="AlphaFoldDB" id="A0A8S2EX48"/>
<reference evidence="1" key="1">
    <citation type="submission" date="2021-02" db="EMBL/GenBank/DDBJ databases">
        <authorList>
            <person name="Nowell W R."/>
        </authorList>
    </citation>
    <scope>NUCLEOTIDE SEQUENCE</scope>
</reference>
<protein>
    <submittedName>
        <fullName evidence="1">Uncharacterized protein</fullName>
    </submittedName>
</protein>
<gene>
    <name evidence="1" type="ORF">OVA965_LOCUS29495</name>
    <name evidence="2" type="ORF">TMI583_LOCUS30269</name>
</gene>
<name>A0A8S2EX48_9BILA</name>
<organism evidence="1 3">
    <name type="scientific">Didymodactylos carnosus</name>
    <dbReference type="NCBI Taxonomy" id="1234261"/>
    <lineage>
        <taxon>Eukaryota</taxon>
        <taxon>Metazoa</taxon>
        <taxon>Spiralia</taxon>
        <taxon>Gnathifera</taxon>
        <taxon>Rotifera</taxon>
        <taxon>Eurotatoria</taxon>
        <taxon>Bdelloidea</taxon>
        <taxon>Philodinida</taxon>
        <taxon>Philodinidae</taxon>
        <taxon>Didymodactylos</taxon>
    </lineage>
</organism>
<dbReference type="Proteomes" id="UP000682733">
    <property type="component" value="Unassembled WGS sequence"/>
</dbReference>